<sequence length="104" mass="11141">MERRFMGYVLLMIFLVIASQEVVLQVDARLCESQSHGFKGRCLLDSNCSLVCRNEGFSGGKCRGFRQRCFCTKPSMAGSAEAASAGASGRTEDGPIDDGGCPPP</sequence>
<feature type="signal peptide" evidence="4">
    <location>
        <begin position="1"/>
        <end position="20"/>
    </location>
</feature>
<dbReference type="PANTHER" id="PTHR33147">
    <property type="entry name" value="DEFENSIN-LIKE PROTEIN 1"/>
    <property type="match status" value="1"/>
</dbReference>
<proteinExistence type="predicted"/>
<evidence type="ECO:0000256" key="3">
    <source>
        <dbReference type="SAM" id="MobiDB-lite"/>
    </source>
</evidence>
<dbReference type="PROSITE" id="PS00940">
    <property type="entry name" value="GAMMA_THIONIN"/>
    <property type="match status" value="1"/>
</dbReference>
<dbReference type="GO" id="GO:0006952">
    <property type="term" value="P:defense response"/>
    <property type="evidence" value="ECO:0007669"/>
    <property type="project" value="InterPro"/>
</dbReference>
<evidence type="ECO:0000256" key="1">
    <source>
        <dbReference type="ARBA" id="ARBA00022729"/>
    </source>
</evidence>
<evidence type="ECO:0000256" key="4">
    <source>
        <dbReference type="SAM" id="SignalP"/>
    </source>
</evidence>
<feature type="domain" description="Knottins-like" evidence="5">
    <location>
        <begin position="30"/>
        <end position="75"/>
    </location>
</feature>
<dbReference type="OrthoDB" id="1063609at2759"/>
<name>A0A834ZRX5_TETSI</name>
<dbReference type="OMA" id="NCDGIMR"/>
<keyword evidence="7" id="KW-1185">Reference proteome</keyword>
<gene>
    <name evidence="6" type="ORF">HHK36_000642</name>
</gene>
<dbReference type="Gene3D" id="3.30.30.10">
    <property type="entry name" value="Knottin, scorpion toxin-like"/>
    <property type="match status" value="1"/>
</dbReference>
<evidence type="ECO:0000313" key="6">
    <source>
        <dbReference type="EMBL" id="KAF8412674.1"/>
    </source>
</evidence>
<dbReference type="InterPro" id="IPR008176">
    <property type="entry name" value="Defensin_plant"/>
</dbReference>
<accession>A0A834ZRX5</accession>
<feature type="region of interest" description="Disordered" evidence="3">
    <location>
        <begin position="82"/>
        <end position="104"/>
    </location>
</feature>
<dbReference type="CDD" id="cd00107">
    <property type="entry name" value="Knot1"/>
    <property type="match status" value="1"/>
</dbReference>
<dbReference type="Pfam" id="PF00304">
    <property type="entry name" value="Gamma-thionin"/>
    <property type="match status" value="1"/>
</dbReference>
<keyword evidence="2" id="KW-1015">Disulfide bond</keyword>
<dbReference type="InterPro" id="IPR036574">
    <property type="entry name" value="Scorpion_toxin-like_sf"/>
</dbReference>
<dbReference type="SMART" id="SM00505">
    <property type="entry name" value="Knot1"/>
    <property type="match status" value="1"/>
</dbReference>
<evidence type="ECO:0000256" key="2">
    <source>
        <dbReference type="ARBA" id="ARBA00023157"/>
    </source>
</evidence>
<dbReference type="AlphaFoldDB" id="A0A834ZRX5"/>
<dbReference type="EMBL" id="JABCRI010000001">
    <property type="protein sequence ID" value="KAF8412674.1"/>
    <property type="molecule type" value="Genomic_DNA"/>
</dbReference>
<dbReference type="SUPFAM" id="SSF57095">
    <property type="entry name" value="Scorpion toxin-like"/>
    <property type="match status" value="1"/>
</dbReference>
<dbReference type="InterPro" id="IPR003614">
    <property type="entry name" value="Knottins"/>
</dbReference>
<evidence type="ECO:0000259" key="5">
    <source>
        <dbReference type="SMART" id="SM00505"/>
    </source>
</evidence>
<keyword evidence="1 4" id="KW-0732">Signal</keyword>
<feature type="chain" id="PRO_5032461176" description="Knottins-like domain-containing protein" evidence="4">
    <location>
        <begin position="21"/>
        <end position="104"/>
    </location>
</feature>
<dbReference type="PRINTS" id="PR00288">
    <property type="entry name" value="PUROTHIONIN"/>
</dbReference>
<dbReference type="PANTHER" id="PTHR33147:SF133">
    <property type="entry name" value="DEFENSIN-LIKE PROTEIN 6-RELATED"/>
    <property type="match status" value="1"/>
</dbReference>
<protein>
    <recommendedName>
        <fullName evidence="5">Knottins-like domain-containing protein</fullName>
    </recommendedName>
</protein>
<evidence type="ECO:0000313" key="7">
    <source>
        <dbReference type="Proteomes" id="UP000655225"/>
    </source>
</evidence>
<comment type="caution">
    <text evidence="6">The sequence shown here is derived from an EMBL/GenBank/DDBJ whole genome shotgun (WGS) entry which is preliminary data.</text>
</comment>
<organism evidence="6 7">
    <name type="scientific">Tetracentron sinense</name>
    <name type="common">Spur-leaf</name>
    <dbReference type="NCBI Taxonomy" id="13715"/>
    <lineage>
        <taxon>Eukaryota</taxon>
        <taxon>Viridiplantae</taxon>
        <taxon>Streptophyta</taxon>
        <taxon>Embryophyta</taxon>
        <taxon>Tracheophyta</taxon>
        <taxon>Spermatophyta</taxon>
        <taxon>Magnoliopsida</taxon>
        <taxon>Trochodendrales</taxon>
        <taxon>Trochodendraceae</taxon>
        <taxon>Tetracentron</taxon>
    </lineage>
</organism>
<dbReference type="Proteomes" id="UP000655225">
    <property type="component" value="Unassembled WGS sequence"/>
</dbReference>
<reference evidence="6 7" key="1">
    <citation type="submission" date="2020-04" db="EMBL/GenBank/DDBJ databases">
        <title>Plant Genome Project.</title>
        <authorList>
            <person name="Zhang R.-G."/>
        </authorList>
    </citation>
    <scope>NUCLEOTIDE SEQUENCE [LARGE SCALE GENOMIC DNA]</scope>
    <source>
        <strain evidence="6">YNK0</strain>
        <tissue evidence="6">Leaf</tissue>
    </source>
</reference>